<comment type="function">
    <text evidence="5">In eubacteria ppGpp (guanosine 3'-diphosphate 5'-diphosphate) is a mediator of the stringent response that coordinates a variety of cellular activities in response to changes in nutritional abundance.</text>
</comment>
<dbReference type="PANTHER" id="PTHR21262">
    <property type="entry name" value="GUANOSINE-3',5'-BIS DIPHOSPHATE 3'-PYROPHOSPHOHYDROLASE"/>
    <property type="match status" value="1"/>
</dbReference>
<dbReference type="SMART" id="SM00471">
    <property type="entry name" value="HDc"/>
    <property type="match status" value="1"/>
</dbReference>
<dbReference type="Gene3D" id="3.30.460.10">
    <property type="entry name" value="Beta Polymerase, domain 2"/>
    <property type="match status" value="1"/>
</dbReference>
<dbReference type="GO" id="GO:0015970">
    <property type="term" value="P:guanosine tetraphosphate biosynthetic process"/>
    <property type="evidence" value="ECO:0007669"/>
    <property type="project" value="UniProtKB-UniPathway"/>
</dbReference>
<dbReference type="SUPFAM" id="SSF81301">
    <property type="entry name" value="Nucleotidyltransferase"/>
    <property type="match status" value="1"/>
</dbReference>
<dbReference type="PANTHER" id="PTHR21262:SF36">
    <property type="entry name" value="BIFUNCTIONAL (P)PPGPP SYNTHASE_HYDROLASE SPOT"/>
    <property type="match status" value="1"/>
</dbReference>
<comment type="similarity">
    <text evidence="5">Belongs to the relA/spoT family.</text>
</comment>
<dbReference type="GO" id="GO:0005886">
    <property type="term" value="C:plasma membrane"/>
    <property type="evidence" value="ECO:0007669"/>
    <property type="project" value="TreeGrafter"/>
</dbReference>
<dbReference type="Gene3D" id="1.10.3210.10">
    <property type="entry name" value="Hypothetical protein af1432"/>
    <property type="match status" value="1"/>
</dbReference>
<dbReference type="CDD" id="cd05399">
    <property type="entry name" value="NT_Rel-Spo_like"/>
    <property type="match status" value="1"/>
</dbReference>
<comment type="pathway">
    <text evidence="2">Purine metabolism; ppGpp biosynthesis; ppGpp from GDP: step 1/1.</text>
</comment>
<name>A0A520MUH7_9GAMM</name>
<evidence type="ECO:0000256" key="3">
    <source>
        <dbReference type="ARBA" id="ARBA00024387"/>
    </source>
</evidence>
<evidence type="ECO:0000313" key="10">
    <source>
        <dbReference type="Proteomes" id="UP000320146"/>
    </source>
</evidence>
<dbReference type="FunFam" id="3.30.460.10:FF:000001">
    <property type="entry name" value="GTP pyrophosphokinase RelA"/>
    <property type="match status" value="1"/>
</dbReference>
<dbReference type="SUPFAM" id="SSF55021">
    <property type="entry name" value="ACT-like"/>
    <property type="match status" value="1"/>
</dbReference>
<dbReference type="NCBIfam" id="TIGR00691">
    <property type="entry name" value="spoT_relA"/>
    <property type="match status" value="1"/>
</dbReference>
<dbReference type="SUPFAM" id="SSF109604">
    <property type="entry name" value="HD-domain/PDEase-like"/>
    <property type="match status" value="1"/>
</dbReference>
<evidence type="ECO:0000256" key="2">
    <source>
        <dbReference type="ARBA" id="ARBA00024329"/>
    </source>
</evidence>
<organism evidence="9 10">
    <name type="scientific">SAR86 cluster bacterium</name>
    <dbReference type="NCBI Taxonomy" id="2030880"/>
    <lineage>
        <taxon>Bacteria</taxon>
        <taxon>Pseudomonadati</taxon>
        <taxon>Pseudomonadota</taxon>
        <taxon>Gammaproteobacteria</taxon>
        <taxon>SAR86 cluster</taxon>
    </lineage>
</organism>
<dbReference type="InterPro" id="IPR004095">
    <property type="entry name" value="TGS"/>
</dbReference>
<dbReference type="Pfam" id="PF02824">
    <property type="entry name" value="TGS"/>
    <property type="match status" value="1"/>
</dbReference>
<dbReference type="GO" id="GO:0015949">
    <property type="term" value="P:nucleobase-containing small molecule interconversion"/>
    <property type="evidence" value="ECO:0007669"/>
    <property type="project" value="UniProtKB-ARBA"/>
</dbReference>
<dbReference type="InterPro" id="IPR004811">
    <property type="entry name" value="RelA/Spo_fam"/>
</dbReference>
<evidence type="ECO:0000256" key="4">
    <source>
        <dbReference type="ARBA" id="ARBA00047968"/>
    </source>
</evidence>
<dbReference type="InterPro" id="IPR012676">
    <property type="entry name" value="TGS-like"/>
</dbReference>
<dbReference type="UniPathway" id="UPA00908">
    <property type="reaction ID" value="UER00886"/>
</dbReference>
<dbReference type="AlphaFoldDB" id="A0A520MUH7"/>
<feature type="domain" description="ACT" evidence="6">
    <location>
        <begin position="644"/>
        <end position="718"/>
    </location>
</feature>
<comment type="caution">
    <text evidence="9">The sequence shown here is derived from an EMBL/GenBank/DDBJ whole genome shotgun (WGS) entry which is preliminary data.</text>
</comment>
<reference evidence="9 10" key="1">
    <citation type="submission" date="2019-02" db="EMBL/GenBank/DDBJ databases">
        <title>Prokaryotic population dynamics and viral predation in marine succession experiment using metagenomics: the confinement effect.</title>
        <authorList>
            <person name="Haro-Moreno J.M."/>
            <person name="Rodriguez-Valera F."/>
            <person name="Lopez-Perez M."/>
        </authorList>
    </citation>
    <scope>NUCLEOTIDE SEQUENCE [LARGE SCALE GENOMIC DNA]</scope>
    <source>
        <strain evidence="9">MED-G166</strain>
    </source>
</reference>
<dbReference type="FunFam" id="1.10.3210.10:FF:000001">
    <property type="entry name" value="GTP pyrophosphokinase RelA"/>
    <property type="match status" value="1"/>
</dbReference>
<dbReference type="GO" id="GO:0042594">
    <property type="term" value="P:response to starvation"/>
    <property type="evidence" value="ECO:0007669"/>
    <property type="project" value="TreeGrafter"/>
</dbReference>
<dbReference type="FunFam" id="3.10.20.30:FF:000002">
    <property type="entry name" value="GTP pyrophosphokinase (RelA/SpoT)"/>
    <property type="match status" value="1"/>
</dbReference>
<feature type="domain" description="HD" evidence="7">
    <location>
        <begin position="61"/>
        <end position="160"/>
    </location>
</feature>
<dbReference type="InterPro" id="IPR002912">
    <property type="entry name" value="ACT_dom"/>
</dbReference>
<dbReference type="PROSITE" id="PS51880">
    <property type="entry name" value="TGS"/>
    <property type="match status" value="1"/>
</dbReference>
<dbReference type="Pfam" id="PF04607">
    <property type="entry name" value="RelA_SpoT"/>
    <property type="match status" value="1"/>
</dbReference>
<dbReference type="CDD" id="cd04876">
    <property type="entry name" value="ACT_RelA-SpoT"/>
    <property type="match status" value="1"/>
</dbReference>
<accession>A0A520MUH7</accession>
<dbReference type="EC" id="3.1.7.2" evidence="3"/>
<dbReference type="InterPro" id="IPR012675">
    <property type="entry name" value="Beta-grasp_dom_sf"/>
</dbReference>
<dbReference type="Pfam" id="PF13328">
    <property type="entry name" value="HD_4"/>
    <property type="match status" value="1"/>
</dbReference>
<dbReference type="EMBL" id="SHBL01000002">
    <property type="protein sequence ID" value="RZO24875.1"/>
    <property type="molecule type" value="Genomic_DNA"/>
</dbReference>
<evidence type="ECO:0000259" key="6">
    <source>
        <dbReference type="PROSITE" id="PS51671"/>
    </source>
</evidence>
<evidence type="ECO:0000259" key="8">
    <source>
        <dbReference type="PROSITE" id="PS51880"/>
    </source>
</evidence>
<feature type="domain" description="TGS" evidence="8">
    <location>
        <begin position="399"/>
        <end position="462"/>
    </location>
</feature>
<dbReference type="InterPro" id="IPR045865">
    <property type="entry name" value="ACT-like_dom_sf"/>
</dbReference>
<dbReference type="InterPro" id="IPR007685">
    <property type="entry name" value="RelA_SpoT"/>
</dbReference>
<evidence type="ECO:0000259" key="7">
    <source>
        <dbReference type="PROSITE" id="PS51831"/>
    </source>
</evidence>
<dbReference type="Gene3D" id="3.10.20.30">
    <property type="match status" value="1"/>
</dbReference>
<dbReference type="Gene3D" id="3.30.70.260">
    <property type="match status" value="1"/>
</dbReference>
<sequence length="718" mass="80756">MKSLFESLSLFKKPKTSRLSGELNQLSKIYLNPLSSKKIRKAVEFADKAHEGQFRKSGEPFLIHPINVGMTLAALKMDADTIIAGLLHDVVEDCEISLPTVKKEFGKNVAALVDGMTKLLKLDDKIKDQSQAEYFQKMALATASDVRVVIIKLADRLHNLKTIEHLPREKQIKKAKETLDLYAPLAHQIGMHKMATDLEDYSFKTIHPIRHRLIIEALKKNDLNRKTLISKVKKTLNTKFKKNKIEAKITGREKRIYSIYQKMKTKHKSFSDIYDVFAFRVIVEKGEDCYRALGTIHNIFSPISGKFKDYIAVPKMNGYQALHTVVMTFDGVPMEVQIQTSAMETFANYGIASHGLYKTKVNDDQVQAKSRQLVQRLTDMSNRSSSSMEFLESIKTDMKGKEVYVFSPNGRIFSLKQGSTSIDFAYAVHSSLGNYCLSCEIDKKLSPLSTVLKSGQTIEIIKSKKKTVNPAWLNFVISSKAITEIKKELRDIKISDARILGKDLLEDSLHDDGMELSEYPNEQLKGVFSLLGVRSLNQLLVDIGSGRKRSNMVAQSFAEGLRGSVKSKEVASELKIGSSKKYGAIKFPECCFPVHGDPCLAVHNELGITIHRDKCENLRGFLNTPGRCSNIIWEKNEDAEYLAALTMNLVNEPGALADVSKIISNNGSNIQSVLTRNLDENFIELTAKILVKDIKHLELINLKLMKNKTVTTIERKMT</sequence>
<proteinExistence type="inferred from homology"/>
<evidence type="ECO:0000313" key="9">
    <source>
        <dbReference type="EMBL" id="RZO24875.1"/>
    </source>
</evidence>
<dbReference type="InterPro" id="IPR003607">
    <property type="entry name" value="HD/PDEase_dom"/>
</dbReference>
<dbReference type="GO" id="GO:0008893">
    <property type="term" value="F:guanosine-3',5'-bis(diphosphate) 3'-diphosphatase activity"/>
    <property type="evidence" value="ECO:0007669"/>
    <property type="project" value="UniProtKB-EC"/>
</dbReference>
<gene>
    <name evidence="9" type="ORF">EVA99_00455</name>
</gene>
<evidence type="ECO:0000256" key="1">
    <source>
        <dbReference type="ARBA" id="ARBA00022801"/>
    </source>
</evidence>
<dbReference type="InterPro" id="IPR006674">
    <property type="entry name" value="HD_domain"/>
</dbReference>
<dbReference type="GO" id="GO:0008728">
    <property type="term" value="F:GTP diphosphokinase activity"/>
    <property type="evidence" value="ECO:0007669"/>
    <property type="project" value="TreeGrafter"/>
</dbReference>
<dbReference type="PROSITE" id="PS51671">
    <property type="entry name" value="ACT"/>
    <property type="match status" value="1"/>
</dbReference>
<dbReference type="InterPro" id="IPR043519">
    <property type="entry name" value="NT_sf"/>
</dbReference>
<dbReference type="Pfam" id="PF13291">
    <property type="entry name" value="ACT_4"/>
    <property type="match status" value="1"/>
</dbReference>
<dbReference type="SMART" id="SM00954">
    <property type="entry name" value="RelA_SpoT"/>
    <property type="match status" value="1"/>
</dbReference>
<comment type="catalytic activity">
    <reaction evidence="4">
        <text>guanosine 3',5'-bis(diphosphate) + H2O = GDP + diphosphate + H(+)</text>
        <dbReference type="Rhea" id="RHEA:14253"/>
        <dbReference type="ChEBI" id="CHEBI:15377"/>
        <dbReference type="ChEBI" id="CHEBI:15378"/>
        <dbReference type="ChEBI" id="CHEBI:33019"/>
        <dbReference type="ChEBI" id="CHEBI:58189"/>
        <dbReference type="ChEBI" id="CHEBI:77828"/>
        <dbReference type="EC" id="3.1.7.2"/>
    </reaction>
</comment>
<keyword evidence="1 9" id="KW-0378">Hydrolase</keyword>
<dbReference type="PROSITE" id="PS51831">
    <property type="entry name" value="HD"/>
    <property type="match status" value="1"/>
</dbReference>
<dbReference type="SUPFAM" id="SSF81271">
    <property type="entry name" value="TGS-like"/>
    <property type="match status" value="1"/>
</dbReference>
<protein>
    <recommendedName>
        <fullName evidence="3">guanosine-3',5'-bis(diphosphate) 3'-diphosphatase</fullName>
        <ecNumber evidence="3">3.1.7.2</ecNumber>
    </recommendedName>
</protein>
<dbReference type="Proteomes" id="UP000320146">
    <property type="component" value="Unassembled WGS sequence"/>
</dbReference>
<dbReference type="CDD" id="cd00077">
    <property type="entry name" value="HDc"/>
    <property type="match status" value="1"/>
</dbReference>
<evidence type="ECO:0000256" key="5">
    <source>
        <dbReference type="RuleBase" id="RU003847"/>
    </source>
</evidence>